<accession>A0A1F4ZBG5</accession>
<evidence type="ECO:0000313" key="2">
    <source>
        <dbReference type="EMBL" id="OGD03603.1"/>
    </source>
</evidence>
<evidence type="ECO:0000313" key="3">
    <source>
        <dbReference type="Proteomes" id="UP000177080"/>
    </source>
</evidence>
<dbReference type="STRING" id="1797259.A2989_02885"/>
<reference evidence="2 3" key="1">
    <citation type="journal article" date="2016" name="Nat. Commun.">
        <title>Thousands of microbial genomes shed light on interconnected biogeochemical processes in an aquifer system.</title>
        <authorList>
            <person name="Anantharaman K."/>
            <person name="Brown C.T."/>
            <person name="Hug L.A."/>
            <person name="Sharon I."/>
            <person name="Castelle C.J."/>
            <person name="Probst A.J."/>
            <person name="Thomas B.C."/>
            <person name="Singh A."/>
            <person name="Wilkins M.J."/>
            <person name="Karaoz U."/>
            <person name="Brodie E.L."/>
            <person name="Williams K.H."/>
            <person name="Hubbard S.S."/>
            <person name="Banfield J.F."/>
        </authorList>
    </citation>
    <scope>NUCLEOTIDE SEQUENCE [LARGE SCALE GENOMIC DNA]</scope>
</reference>
<protein>
    <submittedName>
        <fullName evidence="2">Uncharacterized protein</fullName>
    </submittedName>
</protein>
<keyword evidence="1" id="KW-0812">Transmembrane</keyword>
<gene>
    <name evidence="2" type="ORF">A2989_02885</name>
</gene>
<comment type="caution">
    <text evidence="2">The sequence shown here is derived from an EMBL/GenBank/DDBJ whole genome shotgun (WGS) entry which is preliminary data.</text>
</comment>
<feature type="transmembrane region" description="Helical" evidence="1">
    <location>
        <begin position="6"/>
        <end position="25"/>
    </location>
</feature>
<name>A0A1F4ZBG5_9BACT</name>
<dbReference type="EMBL" id="MEXN01000005">
    <property type="protein sequence ID" value="OGD03603.1"/>
    <property type="molecule type" value="Genomic_DNA"/>
</dbReference>
<organism evidence="2 3">
    <name type="scientific">Candidatus Amesbacteria bacterium RIFCSPLOWO2_01_FULL_48_25</name>
    <dbReference type="NCBI Taxonomy" id="1797259"/>
    <lineage>
        <taxon>Bacteria</taxon>
        <taxon>Candidatus Amesiibacteriota</taxon>
    </lineage>
</organism>
<dbReference type="AlphaFoldDB" id="A0A1F4ZBG5"/>
<proteinExistence type="predicted"/>
<evidence type="ECO:0000256" key="1">
    <source>
        <dbReference type="SAM" id="Phobius"/>
    </source>
</evidence>
<dbReference type="Proteomes" id="UP000177080">
    <property type="component" value="Unassembled WGS sequence"/>
</dbReference>
<sequence>MKNNGPVYLILALLVIAASVWFYWFQWRTSKIRKECYQKSFAIDEYRNESNRSGDDKWAWGKDWMPNPLQDRWDAKWGWWHRLTSQKTVEGWYNQCLLKNGMKI</sequence>
<keyword evidence="1" id="KW-1133">Transmembrane helix</keyword>
<keyword evidence="1" id="KW-0472">Membrane</keyword>